<organism evidence="1 2">
    <name type="scientific">Thalictrum thalictroides</name>
    <name type="common">Rue-anemone</name>
    <name type="synonym">Anemone thalictroides</name>
    <dbReference type="NCBI Taxonomy" id="46969"/>
    <lineage>
        <taxon>Eukaryota</taxon>
        <taxon>Viridiplantae</taxon>
        <taxon>Streptophyta</taxon>
        <taxon>Embryophyta</taxon>
        <taxon>Tracheophyta</taxon>
        <taxon>Spermatophyta</taxon>
        <taxon>Magnoliopsida</taxon>
        <taxon>Ranunculales</taxon>
        <taxon>Ranunculaceae</taxon>
        <taxon>Thalictroideae</taxon>
        <taxon>Thalictrum</taxon>
    </lineage>
</organism>
<protein>
    <submittedName>
        <fullName evidence="1">Uncharacterized protein</fullName>
    </submittedName>
</protein>
<reference evidence="1 2" key="1">
    <citation type="submission" date="2020-06" db="EMBL/GenBank/DDBJ databases">
        <title>Transcriptomic and genomic resources for Thalictrum thalictroides and T. hernandezii: Facilitating candidate gene discovery in an emerging model plant lineage.</title>
        <authorList>
            <person name="Arias T."/>
            <person name="Riano-Pachon D.M."/>
            <person name="Di Stilio V.S."/>
        </authorList>
    </citation>
    <scope>NUCLEOTIDE SEQUENCE [LARGE SCALE GENOMIC DNA]</scope>
    <source>
        <strain evidence="2">cv. WT478/WT964</strain>
        <tissue evidence="1">Leaves</tissue>
    </source>
</reference>
<evidence type="ECO:0000313" key="1">
    <source>
        <dbReference type="EMBL" id="KAF5186559.1"/>
    </source>
</evidence>
<name>A0A7J6VN86_THATH</name>
<dbReference type="Proteomes" id="UP000554482">
    <property type="component" value="Unassembled WGS sequence"/>
</dbReference>
<gene>
    <name evidence="1" type="ORF">FRX31_023846</name>
</gene>
<proteinExistence type="predicted"/>
<accession>A0A7J6VN86</accession>
<dbReference type="EMBL" id="JABWDY010029098">
    <property type="protein sequence ID" value="KAF5186559.1"/>
    <property type="molecule type" value="Genomic_DNA"/>
</dbReference>
<sequence>MSLHFTGMPGFKKIGYPASISTLFYLRFLHILLDTRPQTQWRTLISPETVYLRDYAILYIAERWREISLPSTYYVKALPWKNLITFTCRFFREESIRFSHDLGIHCKKMVYLALCGRIGIEEASAVVENLLDFNI</sequence>
<evidence type="ECO:0000313" key="2">
    <source>
        <dbReference type="Proteomes" id="UP000554482"/>
    </source>
</evidence>
<comment type="caution">
    <text evidence="1">The sequence shown here is derived from an EMBL/GenBank/DDBJ whole genome shotgun (WGS) entry which is preliminary data.</text>
</comment>
<keyword evidence="2" id="KW-1185">Reference proteome</keyword>
<dbReference type="AlphaFoldDB" id="A0A7J6VN86"/>